<organism evidence="5">
    <name type="scientific">Eremomyces bilateralis CBS 781.70</name>
    <dbReference type="NCBI Taxonomy" id="1392243"/>
    <lineage>
        <taxon>Eukaryota</taxon>
        <taxon>Fungi</taxon>
        <taxon>Dikarya</taxon>
        <taxon>Ascomycota</taxon>
        <taxon>Pezizomycotina</taxon>
        <taxon>Dothideomycetes</taxon>
        <taxon>Dothideomycetes incertae sedis</taxon>
        <taxon>Eremomycetales</taxon>
        <taxon>Eremomycetaceae</taxon>
        <taxon>Eremomyces</taxon>
    </lineage>
</organism>
<dbReference type="PRINTS" id="PR00080">
    <property type="entry name" value="SDRFAMILY"/>
</dbReference>
<dbReference type="PANTHER" id="PTHR44229">
    <property type="entry name" value="15-HYDROXYPROSTAGLANDIN DEHYDROGENASE [NAD(+)]"/>
    <property type="match status" value="1"/>
</dbReference>
<dbReference type="InterPro" id="IPR036291">
    <property type="entry name" value="NAD(P)-bd_dom_sf"/>
</dbReference>
<dbReference type="RefSeq" id="XP_033534511.1">
    <property type="nucleotide sequence ID" value="XM_033677518.1"/>
</dbReference>
<evidence type="ECO:0000256" key="2">
    <source>
        <dbReference type="ARBA" id="ARBA00022857"/>
    </source>
</evidence>
<reference evidence="7" key="2">
    <citation type="submission" date="2020-04" db="EMBL/GenBank/DDBJ databases">
        <authorList>
            <consortium name="NCBI Genome Project"/>
        </authorList>
    </citation>
    <scope>NUCLEOTIDE SEQUENCE</scope>
    <source>
        <strain evidence="7">CBS 781.70</strain>
    </source>
</reference>
<proteinExistence type="inferred from homology"/>
<dbReference type="OrthoDB" id="37659at2759"/>
<dbReference type="SUPFAM" id="SSF51735">
    <property type="entry name" value="NAD(P)-binding Rossmann-fold domains"/>
    <property type="match status" value="1"/>
</dbReference>
<reference evidence="7" key="3">
    <citation type="submission" date="2025-04" db="UniProtKB">
        <authorList>
            <consortium name="RefSeq"/>
        </authorList>
    </citation>
    <scope>IDENTIFICATION</scope>
    <source>
        <strain evidence="7">CBS 781.70</strain>
    </source>
</reference>
<dbReference type="EMBL" id="ML975156">
    <property type="protein sequence ID" value="KAF1812880.1"/>
    <property type="molecule type" value="Genomic_DNA"/>
</dbReference>
<protein>
    <recommendedName>
        <fullName evidence="8">NAD(P)-binding protein</fullName>
    </recommendedName>
</protein>
<name>A0A6G1G4P2_9PEZI</name>
<evidence type="ECO:0000313" key="7">
    <source>
        <dbReference type="RefSeq" id="XP_033534511.1"/>
    </source>
</evidence>
<dbReference type="GO" id="GO:0016616">
    <property type="term" value="F:oxidoreductase activity, acting on the CH-OH group of donors, NAD or NADP as acceptor"/>
    <property type="evidence" value="ECO:0007669"/>
    <property type="project" value="TreeGrafter"/>
</dbReference>
<dbReference type="Gene3D" id="3.40.50.720">
    <property type="entry name" value="NAD(P)-binding Rossmann-like Domain"/>
    <property type="match status" value="1"/>
</dbReference>
<evidence type="ECO:0008006" key="8">
    <source>
        <dbReference type="Google" id="ProtNLM"/>
    </source>
</evidence>
<evidence type="ECO:0000256" key="1">
    <source>
        <dbReference type="ARBA" id="ARBA00006484"/>
    </source>
</evidence>
<keyword evidence="3" id="KW-0560">Oxidoreductase</keyword>
<dbReference type="AlphaFoldDB" id="A0A6G1G4P2"/>
<dbReference type="Pfam" id="PF00106">
    <property type="entry name" value="adh_short"/>
    <property type="match status" value="1"/>
</dbReference>
<gene>
    <name evidence="5 7" type="ORF">P152DRAFT_435136</name>
</gene>
<dbReference type="InterPro" id="IPR002347">
    <property type="entry name" value="SDR_fam"/>
</dbReference>
<dbReference type="PANTHER" id="PTHR44229:SF4">
    <property type="entry name" value="15-HYDROXYPROSTAGLANDIN DEHYDROGENASE [NAD(+)]"/>
    <property type="match status" value="1"/>
</dbReference>
<accession>A0A6G1G4P2</accession>
<dbReference type="PROSITE" id="PS00061">
    <property type="entry name" value="ADH_SHORT"/>
    <property type="match status" value="1"/>
</dbReference>
<dbReference type="InterPro" id="IPR020904">
    <property type="entry name" value="Sc_DH/Rdtase_CS"/>
</dbReference>
<reference evidence="5 7" key="1">
    <citation type="submission" date="2020-01" db="EMBL/GenBank/DDBJ databases">
        <authorList>
            <consortium name="DOE Joint Genome Institute"/>
            <person name="Haridas S."/>
            <person name="Albert R."/>
            <person name="Binder M."/>
            <person name="Bloem J."/>
            <person name="Labutti K."/>
            <person name="Salamov A."/>
            <person name="Andreopoulos B."/>
            <person name="Baker S.E."/>
            <person name="Barry K."/>
            <person name="Bills G."/>
            <person name="Bluhm B.H."/>
            <person name="Cannon C."/>
            <person name="Castanera R."/>
            <person name="Culley D.E."/>
            <person name="Daum C."/>
            <person name="Ezra D."/>
            <person name="Gonzalez J.B."/>
            <person name="Henrissat B."/>
            <person name="Kuo A."/>
            <person name="Liang C."/>
            <person name="Lipzen A."/>
            <person name="Lutzoni F."/>
            <person name="Magnuson J."/>
            <person name="Mondo S."/>
            <person name="Nolan M."/>
            <person name="Ohm R."/>
            <person name="Pangilinan J."/>
            <person name="Park H.-J."/>
            <person name="Ramirez L."/>
            <person name="Alfaro M."/>
            <person name="Sun H."/>
            <person name="Tritt A."/>
            <person name="Yoshinaga Y."/>
            <person name="Zwiers L.-H."/>
            <person name="Turgeon B.G."/>
            <person name="Goodwin S.B."/>
            <person name="Spatafora J.W."/>
            <person name="Crous P.W."/>
            <person name="Grigoriev I.V."/>
        </authorList>
    </citation>
    <scope>NUCLEOTIDE SEQUENCE</scope>
    <source>
        <strain evidence="5 7">CBS 781.70</strain>
    </source>
</reference>
<evidence type="ECO:0000313" key="6">
    <source>
        <dbReference type="Proteomes" id="UP000504638"/>
    </source>
</evidence>
<evidence type="ECO:0000313" key="5">
    <source>
        <dbReference type="EMBL" id="KAF1812880.1"/>
    </source>
</evidence>
<evidence type="ECO:0000256" key="3">
    <source>
        <dbReference type="ARBA" id="ARBA00023002"/>
    </source>
</evidence>
<dbReference type="PRINTS" id="PR00081">
    <property type="entry name" value="GDHRDH"/>
</dbReference>
<keyword evidence="2" id="KW-0521">NADP</keyword>
<comment type="similarity">
    <text evidence="1 4">Belongs to the short-chain dehydrogenases/reductases (SDR) family.</text>
</comment>
<dbReference type="GeneID" id="54418088"/>
<evidence type="ECO:0000256" key="4">
    <source>
        <dbReference type="RuleBase" id="RU000363"/>
    </source>
</evidence>
<dbReference type="GO" id="GO:0005737">
    <property type="term" value="C:cytoplasm"/>
    <property type="evidence" value="ECO:0007669"/>
    <property type="project" value="TreeGrafter"/>
</dbReference>
<keyword evidence="6" id="KW-1185">Reference proteome</keyword>
<dbReference type="Proteomes" id="UP000504638">
    <property type="component" value="Unplaced"/>
</dbReference>
<sequence>MAGNGESSTKVALITGGASGMGLATVKRLVELGWNVSVLDYNKATGEAVAKELGDQVQFFHVDTANYDQHAKAFETTWKKFHRLDFVWQNAGIGDRIDFYAPVEAADDAPPPKPNIDVMTVCLDAMVYGAYLALHYFRKNPSKGGKLLFTSSMCGLFPGTGIPLYTAAKHGVVGLTRALSAQLAKRNEPITVNCLCPGLVDTGLTPALMAAAPTNVVTPPSTIVRAVEEVLNEEGLTGMALECSVQNIHRRTQQEYGDENTAFLFGDYFVTALDRETLKARAPK</sequence>